<dbReference type="InParanoid" id="B7PY43"/>
<feature type="disulfide bond" evidence="8">
    <location>
        <begin position="209"/>
        <end position="224"/>
    </location>
</feature>
<feature type="region of interest" description="Disordered" evidence="9">
    <location>
        <begin position="107"/>
        <end position="135"/>
    </location>
</feature>
<dbReference type="PROSITE" id="PS00022">
    <property type="entry name" value="EGF_1"/>
    <property type="match status" value="1"/>
</dbReference>
<dbReference type="EMBL" id="ABJB010871394">
    <property type="status" value="NOT_ANNOTATED_CDS"/>
    <property type="molecule type" value="Genomic_DNA"/>
</dbReference>
<evidence type="ECO:0000313" key="15">
    <source>
        <dbReference type="Proteomes" id="UP000001555"/>
    </source>
</evidence>
<evidence type="ECO:0000256" key="7">
    <source>
        <dbReference type="PROSITE-ProRule" id="PRU00076"/>
    </source>
</evidence>
<reference evidence="13 15" key="1">
    <citation type="submission" date="2008-03" db="EMBL/GenBank/DDBJ databases">
        <title>Annotation of Ixodes scapularis.</title>
        <authorList>
            <consortium name="Ixodes scapularis Genome Project Consortium"/>
            <person name="Caler E."/>
            <person name="Hannick L.I."/>
            <person name="Bidwell S."/>
            <person name="Joardar V."/>
            <person name="Thiagarajan M."/>
            <person name="Amedeo P."/>
            <person name="Galinsky K.J."/>
            <person name="Schobel S."/>
            <person name="Inman J."/>
            <person name="Hostetler J."/>
            <person name="Miller J."/>
            <person name="Hammond M."/>
            <person name="Megy K."/>
            <person name="Lawson D."/>
            <person name="Kodira C."/>
            <person name="Sutton G."/>
            <person name="Meyer J."/>
            <person name="Hill C.A."/>
            <person name="Birren B."/>
            <person name="Nene V."/>
            <person name="Collins F."/>
            <person name="Alarcon-Chaidez F."/>
            <person name="Wikel S."/>
            <person name="Strausberg R."/>
        </authorList>
    </citation>
    <scope>NUCLEOTIDE SEQUENCE [LARGE SCALE GENOMIC DNA]</scope>
    <source>
        <strain evidence="15">Wikel</strain>
        <strain evidence="13">Wikel colony</strain>
    </source>
</reference>
<sequence>MQNILVYFLTVTGDNKLSVIFVDTSNSLLGTKKVPPPLSNGWTKLSYEVKNIQGPFSVRITGSPGVLTRSDIAIDDIALKTGPCPKEPEPIVTSPVPRPTQRPVVITTAQPKPRTEPTNTSEPSAGTTRRKSPEPVWTTWAPKVVTCGPGQFNCRNNEKCIPLALVCDGVLDCPNGIDEMCSDRNQCAADEILCRTGSPEWCLPTSFLCDGHHDCSDGSDESLCGYCPSDYCKNGGSCNVAPEPENGYPKCTCQSDTSGKRCNVLKSASHQVNVARSGVNGWAVAIPVVLILTAVIAAIAFYVVRIRQKEEPSDVPMSVHNPTYDANTGEAKLFQ</sequence>
<dbReference type="PROSITE" id="PS50068">
    <property type="entry name" value="LDLRA_2"/>
    <property type="match status" value="2"/>
</dbReference>
<keyword evidence="13" id="KW-0675">Receptor</keyword>
<evidence type="ECO:0000259" key="11">
    <source>
        <dbReference type="PROSITE" id="PS50026"/>
    </source>
</evidence>
<evidence type="ECO:0000313" key="14">
    <source>
        <dbReference type="EnsemblMetazoa" id="ISCW008502-PA"/>
    </source>
</evidence>
<dbReference type="VEuPathDB" id="VectorBase:ISCP_006708"/>
<organism>
    <name type="scientific">Ixodes scapularis</name>
    <name type="common">Black-legged tick</name>
    <name type="synonym">Deer tick</name>
    <dbReference type="NCBI Taxonomy" id="6945"/>
    <lineage>
        <taxon>Eukaryota</taxon>
        <taxon>Metazoa</taxon>
        <taxon>Ecdysozoa</taxon>
        <taxon>Arthropoda</taxon>
        <taxon>Chelicerata</taxon>
        <taxon>Arachnida</taxon>
        <taxon>Acari</taxon>
        <taxon>Parasitiformes</taxon>
        <taxon>Ixodida</taxon>
        <taxon>Ixodoidea</taxon>
        <taxon>Ixodidae</taxon>
        <taxon>Ixodinae</taxon>
        <taxon>Ixodes</taxon>
    </lineage>
</organism>
<dbReference type="PaxDb" id="6945-B7PY43"/>
<dbReference type="EnsemblMetazoa" id="ISCW008502-RA">
    <property type="protein sequence ID" value="ISCW008502-PA"/>
    <property type="gene ID" value="ISCW008502"/>
</dbReference>
<feature type="disulfide bond" evidence="7">
    <location>
        <begin position="253"/>
        <end position="262"/>
    </location>
</feature>
<evidence type="ECO:0000256" key="9">
    <source>
        <dbReference type="SAM" id="MobiDB-lite"/>
    </source>
</evidence>
<keyword evidence="6 7" id="KW-1015">Disulfide bond</keyword>
<dbReference type="VEuPathDB" id="VectorBase:ISCI008502"/>
<keyword evidence="13" id="KW-0378">Hydrolase</keyword>
<evidence type="ECO:0000256" key="2">
    <source>
        <dbReference type="ARBA" id="ARBA00022692"/>
    </source>
</evidence>
<dbReference type="EMBL" id="ABJB010589391">
    <property type="status" value="NOT_ANNOTATED_CDS"/>
    <property type="molecule type" value="Genomic_DNA"/>
</dbReference>
<keyword evidence="13" id="KW-0449">Lipoprotein</keyword>
<dbReference type="Pfam" id="PF00057">
    <property type="entry name" value="Ldl_recept_a"/>
    <property type="match status" value="2"/>
</dbReference>
<evidence type="ECO:0000256" key="1">
    <source>
        <dbReference type="ARBA" id="ARBA00004167"/>
    </source>
</evidence>
<dbReference type="InterPro" id="IPR000998">
    <property type="entry name" value="MAM_dom"/>
</dbReference>
<feature type="domain" description="MAM" evidence="12">
    <location>
        <begin position="39"/>
        <end position="86"/>
    </location>
</feature>
<feature type="region of interest" description="Disordered" evidence="9">
    <location>
        <begin position="312"/>
        <end position="335"/>
    </location>
</feature>
<dbReference type="SMART" id="SM00192">
    <property type="entry name" value="LDLa"/>
    <property type="match status" value="2"/>
</dbReference>
<dbReference type="HOGENOM" id="CLU_829721_0_0_1"/>
<evidence type="ECO:0000256" key="10">
    <source>
        <dbReference type="SAM" id="Phobius"/>
    </source>
</evidence>
<keyword evidence="5 10" id="KW-0472">Membrane</keyword>
<feature type="transmembrane region" description="Helical" evidence="10">
    <location>
        <begin position="282"/>
        <end position="304"/>
    </location>
</feature>
<dbReference type="InterPro" id="IPR002172">
    <property type="entry name" value="LDrepeatLR_classA_rpt"/>
</dbReference>
<evidence type="ECO:0000256" key="5">
    <source>
        <dbReference type="ARBA" id="ARBA00023136"/>
    </source>
</evidence>
<reference evidence="14" key="2">
    <citation type="submission" date="2020-05" db="UniProtKB">
        <authorList>
            <consortium name="EnsemblMetazoa"/>
        </authorList>
    </citation>
    <scope>IDENTIFICATION</scope>
    <source>
        <strain evidence="14">wikel</strain>
    </source>
</reference>
<dbReference type="PROSITE" id="PS50060">
    <property type="entry name" value="MAM_2"/>
    <property type="match status" value="1"/>
</dbReference>
<keyword evidence="7" id="KW-0245">EGF-like domain</keyword>
<evidence type="ECO:0000256" key="3">
    <source>
        <dbReference type="ARBA" id="ARBA00022737"/>
    </source>
</evidence>
<dbReference type="GO" id="GO:0004252">
    <property type="term" value="F:serine-type endopeptidase activity"/>
    <property type="evidence" value="ECO:0007669"/>
    <property type="project" value="UniProtKB-EC"/>
</dbReference>
<evidence type="ECO:0000313" key="13">
    <source>
        <dbReference type="EMBL" id="EEC11515.1"/>
    </source>
</evidence>
<dbReference type="SUPFAM" id="SSF57196">
    <property type="entry name" value="EGF/Laminin"/>
    <property type="match status" value="1"/>
</dbReference>
<name>B7PY43_IXOSC</name>
<evidence type="ECO:0000256" key="8">
    <source>
        <dbReference type="PROSITE-ProRule" id="PRU00124"/>
    </source>
</evidence>
<dbReference type="EMBL" id="ABJB010849300">
    <property type="status" value="NOT_ANNOTATED_CDS"/>
    <property type="molecule type" value="Genomic_DNA"/>
</dbReference>
<keyword evidence="3" id="KW-0677">Repeat</keyword>
<evidence type="ECO:0000256" key="4">
    <source>
        <dbReference type="ARBA" id="ARBA00022989"/>
    </source>
</evidence>
<dbReference type="GO" id="GO:0016020">
    <property type="term" value="C:membrane"/>
    <property type="evidence" value="ECO:0007669"/>
    <property type="project" value="UniProtKB-SubCell"/>
</dbReference>
<evidence type="ECO:0000259" key="12">
    <source>
        <dbReference type="PROSITE" id="PS50060"/>
    </source>
</evidence>
<dbReference type="PROSITE" id="PS50026">
    <property type="entry name" value="EGF_3"/>
    <property type="match status" value="1"/>
</dbReference>
<dbReference type="EMBL" id="DS817992">
    <property type="protein sequence ID" value="EEC11515.1"/>
    <property type="molecule type" value="Genomic_DNA"/>
</dbReference>
<gene>
    <name evidence="13" type="ORF">IscW_ISCW008502</name>
</gene>
<comment type="caution">
    <text evidence="7">Lacks conserved residue(s) required for the propagation of feature annotation.</text>
</comment>
<feature type="domain" description="EGF-like" evidence="11">
    <location>
        <begin position="225"/>
        <end position="263"/>
    </location>
</feature>
<dbReference type="CDD" id="cd00112">
    <property type="entry name" value="LDLa"/>
    <property type="match status" value="2"/>
</dbReference>
<dbReference type="InterPro" id="IPR036055">
    <property type="entry name" value="LDL_receptor-like_sf"/>
</dbReference>
<dbReference type="GO" id="GO:0016192">
    <property type="term" value="P:vesicle-mediated transport"/>
    <property type="evidence" value="ECO:0007669"/>
    <property type="project" value="UniProtKB-ARBA"/>
</dbReference>
<dbReference type="PRINTS" id="PR00261">
    <property type="entry name" value="LDLRECEPTOR"/>
</dbReference>
<dbReference type="InterPro" id="IPR000742">
    <property type="entry name" value="EGF"/>
</dbReference>
<protein>
    <submittedName>
        <fullName evidence="13 14">Low-density lipoprotein receptor, putative</fullName>
        <ecNumber evidence="13">3.4.21.45</ecNumber>
    </submittedName>
</protein>
<feature type="compositionally biased region" description="Polar residues" evidence="9">
    <location>
        <begin position="116"/>
        <end position="127"/>
    </location>
</feature>
<keyword evidence="2 10" id="KW-0812">Transmembrane</keyword>
<dbReference type="Gene3D" id="2.10.25.10">
    <property type="entry name" value="Laminin"/>
    <property type="match status" value="1"/>
</dbReference>
<dbReference type="SUPFAM" id="SSF57424">
    <property type="entry name" value="LDL receptor-like module"/>
    <property type="match status" value="2"/>
</dbReference>
<dbReference type="OrthoDB" id="6505087at2759"/>
<dbReference type="PANTHER" id="PTHR24270">
    <property type="entry name" value="LOW-DENSITY LIPOPROTEIN RECEPTOR-RELATED"/>
    <property type="match status" value="1"/>
</dbReference>
<keyword evidence="15" id="KW-1185">Reference proteome</keyword>
<dbReference type="Gene3D" id="2.60.120.200">
    <property type="match status" value="1"/>
</dbReference>
<accession>B7PY43</accession>
<evidence type="ECO:0000256" key="6">
    <source>
        <dbReference type="ARBA" id="ARBA00023157"/>
    </source>
</evidence>
<dbReference type="Gene3D" id="4.10.400.10">
    <property type="entry name" value="Low-density Lipoprotein Receptor"/>
    <property type="match status" value="2"/>
</dbReference>
<dbReference type="VEuPathDB" id="VectorBase:ISCW008502"/>
<dbReference type="Proteomes" id="UP000001555">
    <property type="component" value="Unassembled WGS sequence"/>
</dbReference>
<dbReference type="AlphaFoldDB" id="B7PY43"/>
<dbReference type="EC" id="3.4.21.45" evidence="13"/>
<keyword evidence="4 10" id="KW-1133">Transmembrane helix</keyword>
<comment type="subcellular location">
    <subcellularLocation>
        <location evidence="1">Membrane</location>
        <topology evidence="1">Single-pass membrane protein</topology>
    </subcellularLocation>
</comment>
<proteinExistence type="predicted"/>
<dbReference type="InterPro" id="IPR050685">
    <property type="entry name" value="LDLR"/>
</dbReference>